<reference evidence="1 3" key="1">
    <citation type="journal article" date="2011" name="Nature">
        <title>The Medicago genome provides insight into the evolution of rhizobial symbioses.</title>
        <authorList>
            <person name="Young N.D."/>
            <person name="Debelle F."/>
            <person name="Oldroyd G.E."/>
            <person name="Geurts R."/>
            <person name="Cannon S.B."/>
            <person name="Udvardi M.K."/>
            <person name="Benedito V.A."/>
            <person name="Mayer K.F."/>
            <person name="Gouzy J."/>
            <person name="Schoof H."/>
            <person name="Van de Peer Y."/>
            <person name="Proost S."/>
            <person name="Cook D.R."/>
            <person name="Meyers B.C."/>
            <person name="Spannagl M."/>
            <person name="Cheung F."/>
            <person name="De Mita S."/>
            <person name="Krishnakumar V."/>
            <person name="Gundlach H."/>
            <person name="Zhou S."/>
            <person name="Mudge J."/>
            <person name="Bharti A.K."/>
            <person name="Murray J.D."/>
            <person name="Naoumkina M.A."/>
            <person name="Rosen B."/>
            <person name="Silverstein K.A."/>
            <person name="Tang H."/>
            <person name="Rombauts S."/>
            <person name="Zhao P.X."/>
            <person name="Zhou P."/>
            <person name="Barbe V."/>
            <person name="Bardou P."/>
            <person name="Bechner M."/>
            <person name="Bellec A."/>
            <person name="Berger A."/>
            <person name="Berges H."/>
            <person name="Bidwell S."/>
            <person name="Bisseling T."/>
            <person name="Choisne N."/>
            <person name="Couloux A."/>
            <person name="Denny R."/>
            <person name="Deshpande S."/>
            <person name="Dai X."/>
            <person name="Doyle J.J."/>
            <person name="Dudez A.M."/>
            <person name="Farmer A.D."/>
            <person name="Fouteau S."/>
            <person name="Franken C."/>
            <person name="Gibelin C."/>
            <person name="Gish J."/>
            <person name="Goldstein S."/>
            <person name="Gonzalez A.J."/>
            <person name="Green P.J."/>
            <person name="Hallab A."/>
            <person name="Hartog M."/>
            <person name="Hua A."/>
            <person name="Humphray S.J."/>
            <person name="Jeong D.H."/>
            <person name="Jing Y."/>
            <person name="Jocker A."/>
            <person name="Kenton S.M."/>
            <person name="Kim D.J."/>
            <person name="Klee K."/>
            <person name="Lai H."/>
            <person name="Lang C."/>
            <person name="Lin S."/>
            <person name="Macmil S.L."/>
            <person name="Magdelenat G."/>
            <person name="Matthews L."/>
            <person name="McCorrison J."/>
            <person name="Monaghan E.L."/>
            <person name="Mun J.H."/>
            <person name="Najar F.Z."/>
            <person name="Nicholson C."/>
            <person name="Noirot C."/>
            <person name="O'Bleness M."/>
            <person name="Paule C.R."/>
            <person name="Poulain J."/>
            <person name="Prion F."/>
            <person name="Qin B."/>
            <person name="Qu C."/>
            <person name="Retzel E.F."/>
            <person name="Riddle C."/>
            <person name="Sallet E."/>
            <person name="Samain S."/>
            <person name="Samson N."/>
            <person name="Sanders I."/>
            <person name="Saurat O."/>
            <person name="Scarpelli C."/>
            <person name="Schiex T."/>
            <person name="Segurens B."/>
            <person name="Severin A.J."/>
            <person name="Sherrier D.J."/>
            <person name="Shi R."/>
            <person name="Sims S."/>
            <person name="Singer S.R."/>
            <person name="Sinharoy S."/>
            <person name="Sterck L."/>
            <person name="Viollet A."/>
            <person name="Wang B.B."/>
            <person name="Wang K."/>
            <person name="Wang M."/>
            <person name="Wang X."/>
            <person name="Warfsmann J."/>
            <person name="Weissenbach J."/>
            <person name="White D.D."/>
            <person name="White J.D."/>
            <person name="Wiley G.B."/>
            <person name="Wincker P."/>
            <person name="Xing Y."/>
            <person name="Yang L."/>
            <person name="Yao Z."/>
            <person name="Ying F."/>
            <person name="Zhai J."/>
            <person name="Zhou L."/>
            <person name="Zuber A."/>
            <person name="Denarie J."/>
            <person name="Dixon R.A."/>
            <person name="May G.D."/>
            <person name="Schwartz D.C."/>
            <person name="Rogers J."/>
            <person name="Quetier F."/>
            <person name="Town C.D."/>
            <person name="Roe B.A."/>
        </authorList>
    </citation>
    <scope>NUCLEOTIDE SEQUENCE [LARGE SCALE GENOMIC DNA]</scope>
    <source>
        <strain evidence="1">A17</strain>
        <strain evidence="2 3">cv. Jemalong A17</strain>
    </source>
</reference>
<dbReference type="EnsemblPlants" id="AES73802">
    <property type="protein sequence ID" value="AES73802"/>
    <property type="gene ID" value="MTR_3g109000"/>
</dbReference>
<dbReference type="HOGENOM" id="CLU_1333700_0_0_1"/>
<sequence>MELVVLMLIDLSPNNLHQLNVIVNHVPIASDKAFKHKDKNLNDQVEDTTVNAPLFVKTHLQRSIFLEHDRAKRLVLFVGYSLTLIEDVDELGDSLRQFWKATPWIEIVTRAPRQYKQVATADVLSAATENSQIQVGWQPPLGMLESLELARQYGFRKVELSVDSKSKVVVQTLCRIWKVKVLVHKNYSAKEIEGNVRGTKESILNS</sequence>
<accession>G7J2T3</accession>
<proteinExistence type="predicted"/>
<organism evidence="1 3">
    <name type="scientific">Medicago truncatula</name>
    <name type="common">Barrel medic</name>
    <name type="synonym">Medicago tribuloides</name>
    <dbReference type="NCBI Taxonomy" id="3880"/>
    <lineage>
        <taxon>Eukaryota</taxon>
        <taxon>Viridiplantae</taxon>
        <taxon>Streptophyta</taxon>
        <taxon>Embryophyta</taxon>
        <taxon>Tracheophyta</taxon>
        <taxon>Spermatophyta</taxon>
        <taxon>Magnoliopsida</taxon>
        <taxon>eudicotyledons</taxon>
        <taxon>Gunneridae</taxon>
        <taxon>Pentapetalae</taxon>
        <taxon>rosids</taxon>
        <taxon>fabids</taxon>
        <taxon>Fabales</taxon>
        <taxon>Fabaceae</taxon>
        <taxon>Papilionoideae</taxon>
        <taxon>50 kb inversion clade</taxon>
        <taxon>NPAAA clade</taxon>
        <taxon>Hologalegina</taxon>
        <taxon>IRL clade</taxon>
        <taxon>Trifolieae</taxon>
        <taxon>Medicago</taxon>
    </lineage>
</organism>
<protein>
    <submittedName>
        <fullName evidence="1 2">Uncharacterized protein</fullName>
    </submittedName>
</protein>
<reference evidence="2" key="3">
    <citation type="submission" date="2015-04" db="UniProtKB">
        <authorList>
            <consortium name="EnsemblPlants"/>
        </authorList>
    </citation>
    <scope>IDENTIFICATION</scope>
    <source>
        <strain evidence="2">cv. Jemalong A17</strain>
    </source>
</reference>
<evidence type="ECO:0000313" key="3">
    <source>
        <dbReference type="Proteomes" id="UP000002051"/>
    </source>
</evidence>
<dbReference type="Proteomes" id="UP000002051">
    <property type="component" value="Chromosome 3"/>
</dbReference>
<dbReference type="PaxDb" id="3880-AES73802"/>
<dbReference type="EMBL" id="CM001219">
    <property type="protein sequence ID" value="AES73802.1"/>
    <property type="molecule type" value="Genomic_DNA"/>
</dbReference>
<dbReference type="AlphaFoldDB" id="G7J2T3"/>
<evidence type="ECO:0000313" key="1">
    <source>
        <dbReference type="EMBL" id="AES73802.1"/>
    </source>
</evidence>
<gene>
    <name evidence="1" type="ordered locus">MTR_3g109000</name>
</gene>
<reference evidence="1 3" key="2">
    <citation type="journal article" date="2014" name="BMC Genomics">
        <title>An improved genome release (version Mt4.0) for the model legume Medicago truncatula.</title>
        <authorList>
            <person name="Tang H."/>
            <person name="Krishnakumar V."/>
            <person name="Bidwell S."/>
            <person name="Rosen B."/>
            <person name="Chan A."/>
            <person name="Zhou S."/>
            <person name="Gentzbittel L."/>
            <person name="Childs K.L."/>
            <person name="Yandell M."/>
            <person name="Gundlach H."/>
            <person name="Mayer K.F."/>
            <person name="Schwartz D.C."/>
            <person name="Town C.D."/>
        </authorList>
    </citation>
    <scope>GENOME REANNOTATION</scope>
    <source>
        <strain evidence="2 3">cv. Jemalong A17</strain>
    </source>
</reference>
<name>G7J2T3_MEDTR</name>
<keyword evidence="3" id="KW-1185">Reference proteome</keyword>
<evidence type="ECO:0000313" key="2">
    <source>
        <dbReference type="EnsemblPlants" id="AES73802"/>
    </source>
</evidence>